<dbReference type="PANTHER" id="PTHR48050">
    <property type="entry name" value="STEROL 3-BETA-GLUCOSYLTRANSFERASE"/>
    <property type="match status" value="1"/>
</dbReference>
<evidence type="ECO:0000256" key="2">
    <source>
        <dbReference type="ARBA" id="ARBA00023194"/>
    </source>
</evidence>
<dbReference type="Pfam" id="PF03033">
    <property type="entry name" value="Glyco_transf_28"/>
    <property type="match status" value="1"/>
</dbReference>
<proteinExistence type="predicted"/>
<dbReference type="Pfam" id="PF06722">
    <property type="entry name" value="EryCIII-like_C"/>
    <property type="match status" value="1"/>
</dbReference>
<dbReference type="SUPFAM" id="SSF53756">
    <property type="entry name" value="UDP-Glycosyltransferase/glycogen phosphorylase"/>
    <property type="match status" value="1"/>
</dbReference>
<feature type="domain" description="Glycosyltransferase family 28 N-terminal" evidence="3">
    <location>
        <begin position="3"/>
        <end position="59"/>
    </location>
</feature>
<organism evidence="5 6">
    <name type="scientific">Pseudonocardia alaniniphila</name>
    <dbReference type="NCBI Taxonomy" id="75291"/>
    <lineage>
        <taxon>Bacteria</taxon>
        <taxon>Bacillati</taxon>
        <taxon>Actinomycetota</taxon>
        <taxon>Actinomycetes</taxon>
        <taxon>Pseudonocardiales</taxon>
        <taxon>Pseudonocardiaceae</taxon>
        <taxon>Pseudonocardia</taxon>
    </lineage>
</organism>
<dbReference type="Proteomes" id="UP001299970">
    <property type="component" value="Unassembled WGS sequence"/>
</dbReference>
<comment type="caution">
    <text evidence="5">The sequence shown here is derived from an EMBL/GenBank/DDBJ whole genome shotgun (WGS) entry which is preliminary data.</text>
</comment>
<dbReference type="InterPro" id="IPR010610">
    <property type="entry name" value="EryCIII-like_C"/>
</dbReference>
<comment type="pathway">
    <text evidence="1">Antibiotic biosynthesis; vancomycin biosynthesis.</text>
</comment>
<keyword evidence="2" id="KW-0045">Antibiotic biosynthesis</keyword>
<dbReference type="InterPro" id="IPR004276">
    <property type="entry name" value="GlycoTrans_28_N"/>
</dbReference>
<sequence length="410" mass="43160">MRILIVTAGSRGDVAPFTGLGQRLQQAGHQVALAAHDRFADLVRERGLEHRVLPGDPLELVRARTAAPSPDAAQAVFAAFLDELGEGVTAAVAAGTDILLTAFGPAPLSRVVADGFGIPSLGVYLVPGVPTREFPPPGRPVTGQVSPADNIAAGRELLARTASLYADVLRRLRARLDLPAATAEAPGPPDDWPICHGFSPAVIPRPADWPATTHVTGYWWPATSPRWQPPEELVDFLGAGPAPVFVGFGSMTPNHERLHDVVAAAVKRAGVRAVVQSGWAELGPVGDDILVVGDMPHDWLFPRMAAVVHHAGAGTTGAGLRAGVPAIPVPVLLDQPFWAARLHRLGVAPHPLPLDELTADNLTATLRSCLDGSTYRDRATELARLVRADDGPAVVLSLIAQLHGGRGQRP</sequence>
<accession>A0ABS9TP33</accession>
<keyword evidence="6" id="KW-1185">Reference proteome</keyword>
<protein>
    <submittedName>
        <fullName evidence="5">Glycosyltransferase</fullName>
    </submittedName>
</protein>
<dbReference type="CDD" id="cd03784">
    <property type="entry name" value="GT1_Gtf-like"/>
    <property type="match status" value="1"/>
</dbReference>
<dbReference type="EMBL" id="JAKXMK010000031">
    <property type="protein sequence ID" value="MCH6170261.1"/>
    <property type="molecule type" value="Genomic_DNA"/>
</dbReference>
<dbReference type="Gene3D" id="3.40.50.2000">
    <property type="entry name" value="Glycogen Phosphorylase B"/>
    <property type="match status" value="2"/>
</dbReference>
<name>A0ABS9TP33_9PSEU</name>
<feature type="domain" description="Erythromycin biosynthesis protein CIII-like C-terminal" evidence="4">
    <location>
        <begin position="280"/>
        <end position="397"/>
    </location>
</feature>
<evidence type="ECO:0000259" key="3">
    <source>
        <dbReference type="Pfam" id="PF03033"/>
    </source>
</evidence>
<dbReference type="RefSeq" id="WP_241041069.1">
    <property type="nucleotide sequence ID" value="NZ_BAAAJF010000063.1"/>
</dbReference>
<reference evidence="5 6" key="1">
    <citation type="submission" date="2022-03" db="EMBL/GenBank/DDBJ databases">
        <title>Pseudonocardia alaer sp. nov., a novel actinomycete isolated from reed forest soil.</title>
        <authorList>
            <person name="Wang L."/>
        </authorList>
    </citation>
    <scope>NUCLEOTIDE SEQUENCE [LARGE SCALE GENOMIC DNA]</scope>
    <source>
        <strain evidence="5 6">Y-16303</strain>
    </source>
</reference>
<evidence type="ECO:0000256" key="1">
    <source>
        <dbReference type="ARBA" id="ARBA00004660"/>
    </source>
</evidence>
<evidence type="ECO:0000313" key="6">
    <source>
        <dbReference type="Proteomes" id="UP001299970"/>
    </source>
</evidence>
<gene>
    <name evidence="5" type="ORF">MMF94_31555</name>
</gene>
<dbReference type="InterPro" id="IPR050426">
    <property type="entry name" value="Glycosyltransferase_28"/>
</dbReference>
<dbReference type="PANTHER" id="PTHR48050:SF13">
    <property type="entry name" value="STEROL 3-BETA-GLUCOSYLTRANSFERASE UGT80A2"/>
    <property type="match status" value="1"/>
</dbReference>
<evidence type="ECO:0000259" key="4">
    <source>
        <dbReference type="Pfam" id="PF06722"/>
    </source>
</evidence>
<evidence type="ECO:0000313" key="5">
    <source>
        <dbReference type="EMBL" id="MCH6170261.1"/>
    </source>
</evidence>
<dbReference type="InterPro" id="IPR002213">
    <property type="entry name" value="UDP_glucos_trans"/>
</dbReference>